<dbReference type="EMBL" id="NWUJ01000011">
    <property type="protein sequence ID" value="PFH32523.1"/>
    <property type="molecule type" value="Genomic_DNA"/>
</dbReference>
<gene>
    <name evidence="3" type="ORF">BESB_018410</name>
</gene>
<feature type="region of interest" description="Disordered" evidence="1">
    <location>
        <begin position="34"/>
        <end position="93"/>
    </location>
</feature>
<dbReference type="GeneID" id="40306902"/>
<reference evidence="3 4" key="1">
    <citation type="submission" date="2017-09" db="EMBL/GenBank/DDBJ databases">
        <title>Genome sequencing of Besnoitia besnoiti strain Bb-Ger1.</title>
        <authorList>
            <person name="Schares G."/>
            <person name="Venepally P."/>
            <person name="Lorenzi H.A."/>
        </authorList>
    </citation>
    <scope>NUCLEOTIDE SEQUENCE [LARGE SCALE GENOMIC DNA]</scope>
    <source>
        <strain evidence="3 4">Bb-Ger1</strain>
    </source>
</reference>
<dbReference type="RefSeq" id="XP_029216532.1">
    <property type="nucleotide sequence ID" value="XM_029360556.1"/>
</dbReference>
<keyword evidence="4" id="KW-1185">Reference proteome</keyword>
<evidence type="ECO:0000313" key="4">
    <source>
        <dbReference type="Proteomes" id="UP000224006"/>
    </source>
</evidence>
<dbReference type="VEuPathDB" id="ToxoDB:BESB_018410"/>
<feature type="signal peptide" evidence="2">
    <location>
        <begin position="1"/>
        <end position="26"/>
    </location>
</feature>
<sequence length="93" mass="10213">MQVGVPACFLFLSVFVVACLLNGTEAAHALLLTKSKHKKPGLSGEGAKHEGKHGKKKESSKKGDKEHHGEKNESKDSHKKVKHPRTVDEVYGW</sequence>
<proteinExistence type="predicted"/>
<evidence type="ECO:0000256" key="2">
    <source>
        <dbReference type="SAM" id="SignalP"/>
    </source>
</evidence>
<name>A0A2A9MA20_BESBE</name>
<feature type="chain" id="PRO_5012043969" description="Secreted protein" evidence="2">
    <location>
        <begin position="27"/>
        <end position="93"/>
    </location>
</feature>
<feature type="compositionally biased region" description="Basic residues" evidence="1">
    <location>
        <begin position="50"/>
        <end position="59"/>
    </location>
</feature>
<evidence type="ECO:0000313" key="3">
    <source>
        <dbReference type="EMBL" id="PFH32523.1"/>
    </source>
</evidence>
<organism evidence="3 4">
    <name type="scientific">Besnoitia besnoiti</name>
    <name type="common">Apicomplexan protozoan</name>
    <dbReference type="NCBI Taxonomy" id="94643"/>
    <lineage>
        <taxon>Eukaryota</taxon>
        <taxon>Sar</taxon>
        <taxon>Alveolata</taxon>
        <taxon>Apicomplexa</taxon>
        <taxon>Conoidasida</taxon>
        <taxon>Coccidia</taxon>
        <taxon>Eucoccidiorida</taxon>
        <taxon>Eimeriorina</taxon>
        <taxon>Sarcocystidae</taxon>
        <taxon>Besnoitia</taxon>
    </lineage>
</organism>
<evidence type="ECO:0008006" key="5">
    <source>
        <dbReference type="Google" id="ProtNLM"/>
    </source>
</evidence>
<evidence type="ECO:0000256" key="1">
    <source>
        <dbReference type="SAM" id="MobiDB-lite"/>
    </source>
</evidence>
<feature type="compositionally biased region" description="Basic and acidic residues" evidence="1">
    <location>
        <begin position="60"/>
        <end position="76"/>
    </location>
</feature>
<keyword evidence="2" id="KW-0732">Signal</keyword>
<comment type="caution">
    <text evidence="3">The sequence shown here is derived from an EMBL/GenBank/DDBJ whole genome shotgun (WGS) entry which is preliminary data.</text>
</comment>
<dbReference type="AlphaFoldDB" id="A0A2A9MA20"/>
<protein>
    <recommendedName>
        <fullName evidence="5">Secreted protein</fullName>
    </recommendedName>
</protein>
<dbReference type="Proteomes" id="UP000224006">
    <property type="component" value="Chromosome X"/>
</dbReference>
<accession>A0A2A9MA20</accession>
<dbReference type="KEGG" id="bbes:BESB_018410"/>